<dbReference type="AlphaFoldDB" id="A0A3N4HWZ0"/>
<dbReference type="PROSITE" id="PS50181">
    <property type="entry name" value="FBOX"/>
    <property type="match status" value="1"/>
</dbReference>
<evidence type="ECO:0000313" key="2">
    <source>
        <dbReference type="EMBL" id="RPA78382.1"/>
    </source>
</evidence>
<dbReference type="Proteomes" id="UP000275078">
    <property type="component" value="Unassembled WGS sequence"/>
</dbReference>
<protein>
    <recommendedName>
        <fullName evidence="1">F-box domain-containing protein</fullName>
    </recommendedName>
</protein>
<dbReference type="EMBL" id="ML119712">
    <property type="protein sequence ID" value="RPA78382.1"/>
    <property type="molecule type" value="Genomic_DNA"/>
</dbReference>
<reference evidence="2 3" key="1">
    <citation type="journal article" date="2018" name="Nat. Ecol. Evol.">
        <title>Pezizomycetes genomes reveal the molecular basis of ectomycorrhizal truffle lifestyle.</title>
        <authorList>
            <person name="Murat C."/>
            <person name="Payen T."/>
            <person name="Noel B."/>
            <person name="Kuo A."/>
            <person name="Morin E."/>
            <person name="Chen J."/>
            <person name="Kohler A."/>
            <person name="Krizsan K."/>
            <person name="Balestrini R."/>
            <person name="Da Silva C."/>
            <person name="Montanini B."/>
            <person name="Hainaut M."/>
            <person name="Levati E."/>
            <person name="Barry K.W."/>
            <person name="Belfiori B."/>
            <person name="Cichocki N."/>
            <person name="Clum A."/>
            <person name="Dockter R.B."/>
            <person name="Fauchery L."/>
            <person name="Guy J."/>
            <person name="Iotti M."/>
            <person name="Le Tacon F."/>
            <person name="Lindquist E.A."/>
            <person name="Lipzen A."/>
            <person name="Malagnac F."/>
            <person name="Mello A."/>
            <person name="Molinier V."/>
            <person name="Miyauchi S."/>
            <person name="Poulain J."/>
            <person name="Riccioni C."/>
            <person name="Rubini A."/>
            <person name="Sitrit Y."/>
            <person name="Splivallo R."/>
            <person name="Traeger S."/>
            <person name="Wang M."/>
            <person name="Zifcakova L."/>
            <person name="Wipf D."/>
            <person name="Zambonelli A."/>
            <person name="Paolocci F."/>
            <person name="Nowrousian M."/>
            <person name="Ottonello S."/>
            <person name="Baldrian P."/>
            <person name="Spatafora J.W."/>
            <person name="Henrissat B."/>
            <person name="Nagy L.G."/>
            <person name="Aury J.M."/>
            <person name="Wincker P."/>
            <person name="Grigoriev I.V."/>
            <person name="Bonfante P."/>
            <person name="Martin F.M."/>
        </authorList>
    </citation>
    <scope>NUCLEOTIDE SEQUENCE [LARGE SCALE GENOMIC DNA]</scope>
    <source>
        <strain evidence="2 3">RN42</strain>
    </source>
</reference>
<name>A0A3N4HWZ0_ASCIM</name>
<keyword evidence="3" id="KW-1185">Reference proteome</keyword>
<accession>A0A3N4HWZ0</accession>
<feature type="domain" description="F-box" evidence="1">
    <location>
        <begin position="1"/>
        <end position="45"/>
    </location>
</feature>
<evidence type="ECO:0000313" key="3">
    <source>
        <dbReference type="Proteomes" id="UP000275078"/>
    </source>
</evidence>
<organism evidence="2 3">
    <name type="scientific">Ascobolus immersus RN42</name>
    <dbReference type="NCBI Taxonomy" id="1160509"/>
    <lineage>
        <taxon>Eukaryota</taxon>
        <taxon>Fungi</taxon>
        <taxon>Dikarya</taxon>
        <taxon>Ascomycota</taxon>
        <taxon>Pezizomycotina</taxon>
        <taxon>Pezizomycetes</taxon>
        <taxon>Pezizales</taxon>
        <taxon>Ascobolaceae</taxon>
        <taxon>Ascobolus</taxon>
    </lineage>
</organism>
<sequence>MLQLPVELRLDIYGYLTAFTLLQLTQTHPKFCEEINSIPKLYTSSPGYDPSFIIRANAFTFGPKYGTSTFFDIHHDNPLSKRDIQGLSDQQEYQLWMRIYQTAGSSLGFTKSKQMCCVSCLGMQASENFHIGIVGLDGVRYMEKWYRKCFACKAVEAYEGEVWYVYL</sequence>
<dbReference type="InterPro" id="IPR001810">
    <property type="entry name" value="F-box_dom"/>
</dbReference>
<proteinExistence type="predicted"/>
<evidence type="ECO:0000259" key="1">
    <source>
        <dbReference type="PROSITE" id="PS50181"/>
    </source>
</evidence>
<gene>
    <name evidence="2" type="ORF">BJ508DRAFT_329323</name>
</gene>